<sequence>MNHENCTAATDAFGRRLPEAGGITPRAGRQDRHVGLFYFLWLGQHGTEGPFDNTRILREAPEAVRDPDHPLWGPEQSFHFWGEPLYGYYLSDDAWVLRKHVQLLTSAGVDFLVFDTTNAATYRTVYEALLAVLEEYRAQGWDVPRVAFYTNTKSGETVGRIYDDLYREGRYRELWFEWDGKPLIIGDPDECAEEHRAFFTFRRSQWPFEDAKTNGFPWIEFCRPQRVYRNERGEKEIVSVSVAQHPSIAMSDSPFYGYGDNWGRSFHAGEPDAGPDASLRGFNIEEQWAFALREDPKIVFVTGWNEWIAMRLPGAAADRPVRFVDQATLEFSRDIEMMKGGYGDSYYLQLIAWIRRFKGLPPQPRPSGQTTIDLAGPFRKWDAVSPEYRDFAGDTAHRDHAGYGRLSYTNDSGRNDLIAMKVARDADYVYFYARTARPLTPSDVPGWMMLFIRTRESEGSGTGEHWDGYQYVVNRTVRGENATVLERSLGGWSWEAVADVPYRAEGGELQLRVPRKLLGLADGPLRLGFKWADNAAMDGDPMDFYASGDTAPEGRLYFIYEAKE</sequence>
<reference evidence="1" key="1">
    <citation type="submission" date="2020-09" db="EMBL/GenBank/DDBJ databases">
        <title>A novel bacterium of genus Paenibacillus, isolated from South China Sea.</title>
        <authorList>
            <person name="Huang H."/>
            <person name="Mo K."/>
            <person name="Hu Y."/>
        </authorList>
    </citation>
    <scope>NUCLEOTIDE SEQUENCE</scope>
    <source>
        <strain evidence="1">IB182493</strain>
    </source>
</reference>
<protein>
    <submittedName>
        <fullName evidence="1">Uncharacterized protein</fullName>
    </submittedName>
</protein>
<proteinExistence type="predicted"/>
<dbReference type="RefSeq" id="WP_190857570.1">
    <property type="nucleotide sequence ID" value="NZ_JACXIY010000001.1"/>
</dbReference>
<dbReference type="Proteomes" id="UP000632125">
    <property type="component" value="Unassembled WGS sequence"/>
</dbReference>
<accession>A0A927H3D5</accession>
<gene>
    <name evidence="1" type="ORF">IDH41_01380</name>
</gene>
<dbReference type="EMBL" id="JACXIY010000001">
    <property type="protein sequence ID" value="MBD2867211.1"/>
    <property type="molecule type" value="Genomic_DNA"/>
</dbReference>
<evidence type="ECO:0000313" key="2">
    <source>
        <dbReference type="Proteomes" id="UP000632125"/>
    </source>
</evidence>
<keyword evidence="2" id="KW-1185">Reference proteome</keyword>
<dbReference type="Gene3D" id="3.20.20.80">
    <property type="entry name" value="Glycosidases"/>
    <property type="match status" value="1"/>
</dbReference>
<name>A0A927H3D5_9BACL</name>
<comment type="caution">
    <text evidence="1">The sequence shown here is derived from an EMBL/GenBank/DDBJ whole genome shotgun (WGS) entry which is preliminary data.</text>
</comment>
<dbReference type="AlphaFoldDB" id="A0A927H3D5"/>
<organism evidence="1 2">
    <name type="scientific">Paenibacillus arenilitoris</name>
    <dbReference type="NCBI Taxonomy" id="2772299"/>
    <lineage>
        <taxon>Bacteria</taxon>
        <taxon>Bacillati</taxon>
        <taxon>Bacillota</taxon>
        <taxon>Bacilli</taxon>
        <taxon>Bacillales</taxon>
        <taxon>Paenibacillaceae</taxon>
        <taxon>Paenibacillus</taxon>
    </lineage>
</organism>
<evidence type="ECO:0000313" key="1">
    <source>
        <dbReference type="EMBL" id="MBD2867211.1"/>
    </source>
</evidence>